<dbReference type="SMART" id="SM00448">
    <property type="entry name" value="REC"/>
    <property type="match status" value="1"/>
</dbReference>
<evidence type="ECO:0000259" key="5">
    <source>
        <dbReference type="PROSITE" id="PS50110"/>
    </source>
</evidence>
<dbReference type="EMBL" id="FWFP01000011">
    <property type="protein sequence ID" value="SLN69630.1"/>
    <property type="molecule type" value="Genomic_DNA"/>
</dbReference>
<dbReference type="GO" id="GO:0006355">
    <property type="term" value="P:regulation of DNA-templated transcription"/>
    <property type="evidence" value="ECO:0007669"/>
    <property type="project" value="InterPro"/>
</dbReference>
<dbReference type="InterPro" id="IPR051015">
    <property type="entry name" value="EvgA-like"/>
</dbReference>
<dbReference type="SMART" id="SM00421">
    <property type="entry name" value="HTH_LUXR"/>
    <property type="match status" value="1"/>
</dbReference>
<dbReference type="Pfam" id="PF00072">
    <property type="entry name" value="Response_reg"/>
    <property type="match status" value="1"/>
</dbReference>
<dbReference type="GO" id="GO:0003677">
    <property type="term" value="F:DNA binding"/>
    <property type="evidence" value="ECO:0007669"/>
    <property type="project" value="UniProtKB-KW"/>
</dbReference>
<dbReference type="Pfam" id="PF00196">
    <property type="entry name" value="GerE"/>
    <property type="match status" value="1"/>
</dbReference>
<dbReference type="PRINTS" id="PR00038">
    <property type="entry name" value="HTHLUXR"/>
</dbReference>
<dbReference type="PROSITE" id="PS50110">
    <property type="entry name" value="RESPONSE_REGULATORY"/>
    <property type="match status" value="1"/>
</dbReference>
<keyword evidence="7" id="KW-1185">Reference proteome</keyword>
<evidence type="ECO:0000256" key="1">
    <source>
        <dbReference type="ARBA" id="ARBA00022553"/>
    </source>
</evidence>
<dbReference type="SUPFAM" id="SSF52172">
    <property type="entry name" value="CheY-like"/>
    <property type="match status" value="1"/>
</dbReference>
<keyword evidence="1 3" id="KW-0597">Phosphoprotein</keyword>
<sequence>MHTAGCPEPLDQVSSVLIVDDHPLFSDALAAALQLSFENCRIEKANTLAQSFEILGEGFKPDLIMFDLKLPDVTGISGFQQFRQRCPKVPVLVISSLASGELVRSLLDHGAMGFLPKDTPAQTLKIAIQEIASGRKYVPVEYRRVEETKPLESIVYQSSPELSSLTPQQVKILKLICVGQSNKQIAYELSLAEATVKAHITALLRRLGVRNRTQAAVLVDSVVARQSRHEPEVKSFLQH</sequence>
<name>A0A1X7A3R3_9RHOB</name>
<feature type="domain" description="Response regulatory" evidence="5">
    <location>
        <begin position="15"/>
        <end position="132"/>
    </location>
</feature>
<dbReference type="PROSITE" id="PS50043">
    <property type="entry name" value="HTH_LUXR_2"/>
    <property type="match status" value="1"/>
</dbReference>
<dbReference type="Gene3D" id="3.40.50.2300">
    <property type="match status" value="1"/>
</dbReference>
<feature type="modified residue" description="4-aspartylphosphate" evidence="3">
    <location>
        <position position="67"/>
    </location>
</feature>
<dbReference type="InterPro" id="IPR016032">
    <property type="entry name" value="Sig_transdc_resp-reg_C-effctor"/>
</dbReference>
<dbReference type="Gene3D" id="1.10.10.10">
    <property type="entry name" value="Winged helix-like DNA-binding domain superfamily/Winged helix DNA-binding domain"/>
    <property type="match status" value="1"/>
</dbReference>
<dbReference type="AlphaFoldDB" id="A0A1X7A3R3"/>
<dbReference type="Proteomes" id="UP000193778">
    <property type="component" value="Unassembled WGS sequence"/>
</dbReference>
<dbReference type="InterPro" id="IPR000792">
    <property type="entry name" value="Tscrpt_reg_LuxR_C"/>
</dbReference>
<feature type="domain" description="HTH luxR-type" evidence="4">
    <location>
        <begin position="158"/>
        <end position="223"/>
    </location>
</feature>
<protein>
    <submittedName>
        <fullName evidence="6">Transcriptional regulatory protein DegU</fullName>
    </submittedName>
</protein>
<dbReference type="RefSeq" id="WP_085824024.1">
    <property type="nucleotide sequence ID" value="NZ_FWFP01000011.1"/>
</dbReference>
<dbReference type="PANTHER" id="PTHR45566:SF2">
    <property type="entry name" value="NARL SUBFAMILY"/>
    <property type="match status" value="1"/>
</dbReference>
<evidence type="ECO:0000256" key="3">
    <source>
        <dbReference type="PROSITE-ProRule" id="PRU00169"/>
    </source>
</evidence>
<accession>A0A1X7A3R3</accession>
<organism evidence="6 7">
    <name type="scientific">Ruegeria meonggei</name>
    <dbReference type="NCBI Taxonomy" id="1446476"/>
    <lineage>
        <taxon>Bacteria</taxon>
        <taxon>Pseudomonadati</taxon>
        <taxon>Pseudomonadota</taxon>
        <taxon>Alphaproteobacteria</taxon>
        <taxon>Rhodobacterales</taxon>
        <taxon>Roseobacteraceae</taxon>
        <taxon>Ruegeria</taxon>
    </lineage>
</organism>
<dbReference type="PANTHER" id="PTHR45566">
    <property type="entry name" value="HTH-TYPE TRANSCRIPTIONAL REGULATOR YHJB-RELATED"/>
    <property type="match status" value="1"/>
</dbReference>
<dbReference type="OrthoDB" id="9814495at2"/>
<dbReference type="GO" id="GO:0000160">
    <property type="term" value="P:phosphorelay signal transduction system"/>
    <property type="evidence" value="ECO:0007669"/>
    <property type="project" value="InterPro"/>
</dbReference>
<dbReference type="PROSITE" id="PS00622">
    <property type="entry name" value="HTH_LUXR_1"/>
    <property type="match status" value="1"/>
</dbReference>
<dbReference type="InterPro" id="IPR036388">
    <property type="entry name" value="WH-like_DNA-bd_sf"/>
</dbReference>
<dbReference type="InterPro" id="IPR011006">
    <property type="entry name" value="CheY-like_superfamily"/>
</dbReference>
<evidence type="ECO:0000256" key="2">
    <source>
        <dbReference type="ARBA" id="ARBA00023125"/>
    </source>
</evidence>
<evidence type="ECO:0000313" key="7">
    <source>
        <dbReference type="Proteomes" id="UP000193778"/>
    </source>
</evidence>
<dbReference type="InterPro" id="IPR058245">
    <property type="entry name" value="NreC/VraR/RcsB-like_REC"/>
</dbReference>
<reference evidence="7" key="1">
    <citation type="submission" date="2017-03" db="EMBL/GenBank/DDBJ databases">
        <authorList>
            <person name="Rodrigo-Torres L."/>
            <person name="Arahal R.D."/>
            <person name="Lucena T."/>
        </authorList>
    </citation>
    <scope>NUCLEOTIDE SEQUENCE [LARGE SCALE GENOMIC DNA]</scope>
    <source>
        <strain evidence="7">CECT 8411</strain>
    </source>
</reference>
<dbReference type="SUPFAM" id="SSF46894">
    <property type="entry name" value="C-terminal effector domain of the bipartite response regulators"/>
    <property type="match status" value="1"/>
</dbReference>
<dbReference type="InterPro" id="IPR001789">
    <property type="entry name" value="Sig_transdc_resp-reg_receiver"/>
</dbReference>
<keyword evidence="2" id="KW-0238">DNA-binding</keyword>
<dbReference type="CDD" id="cd17535">
    <property type="entry name" value="REC_NarL-like"/>
    <property type="match status" value="1"/>
</dbReference>
<evidence type="ECO:0000259" key="4">
    <source>
        <dbReference type="PROSITE" id="PS50043"/>
    </source>
</evidence>
<evidence type="ECO:0000313" key="6">
    <source>
        <dbReference type="EMBL" id="SLN69630.1"/>
    </source>
</evidence>
<gene>
    <name evidence="6" type="primary">degU</name>
    <name evidence="6" type="ORF">RUM8411_03562</name>
</gene>
<proteinExistence type="predicted"/>
<dbReference type="CDD" id="cd06170">
    <property type="entry name" value="LuxR_C_like"/>
    <property type="match status" value="1"/>
</dbReference>